<sequence>MTHSVNPDSFGFLVADIHRLIRGTMDRAIADAGLGVTPGEARTLVHAARAGAVRQNVLAERMGVEAMTLSGYLDRLEARALIRRANDPKDRRAKLVELTDGADDVLEAIGRVAAEMRKKAAGSLSHAEWESLLDQLKLVRANLAGFSQKPADARAEARL</sequence>
<keyword evidence="3" id="KW-0804">Transcription</keyword>
<dbReference type="Gene3D" id="1.10.10.10">
    <property type="entry name" value="Winged helix-like DNA-binding domain superfamily/Winged helix DNA-binding domain"/>
    <property type="match status" value="1"/>
</dbReference>
<keyword evidence="2 5" id="KW-0238">DNA-binding</keyword>
<dbReference type="InterPro" id="IPR036388">
    <property type="entry name" value="WH-like_DNA-bd_sf"/>
</dbReference>
<dbReference type="EMBL" id="FNSL01000001">
    <property type="protein sequence ID" value="SEB57893.1"/>
    <property type="molecule type" value="Genomic_DNA"/>
</dbReference>
<protein>
    <submittedName>
        <fullName evidence="5">DNA-binding transcriptional regulator, MarR family</fullName>
    </submittedName>
</protein>
<evidence type="ECO:0000256" key="2">
    <source>
        <dbReference type="ARBA" id="ARBA00023125"/>
    </source>
</evidence>
<dbReference type="PRINTS" id="PR00598">
    <property type="entry name" value="HTHMARR"/>
</dbReference>
<dbReference type="GO" id="GO:0003700">
    <property type="term" value="F:DNA-binding transcription factor activity"/>
    <property type="evidence" value="ECO:0007669"/>
    <property type="project" value="InterPro"/>
</dbReference>
<dbReference type="Proteomes" id="UP000199064">
    <property type="component" value="Unassembled WGS sequence"/>
</dbReference>
<evidence type="ECO:0000313" key="6">
    <source>
        <dbReference type="Proteomes" id="UP000199064"/>
    </source>
</evidence>
<dbReference type="PANTHER" id="PTHR42756:SF1">
    <property type="entry name" value="TRANSCRIPTIONAL REPRESSOR OF EMRAB OPERON"/>
    <property type="match status" value="1"/>
</dbReference>
<dbReference type="GO" id="GO:0003677">
    <property type="term" value="F:DNA binding"/>
    <property type="evidence" value="ECO:0007669"/>
    <property type="project" value="UniProtKB-KW"/>
</dbReference>
<reference evidence="6" key="1">
    <citation type="submission" date="2016-10" db="EMBL/GenBank/DDBJ databases">
        <authorList>
            <person name="Varghese N."/>
            <person name="Submissions S."/>
        </authorList>
    </citation>
    <scope>NUCLEOTIDE SEQUENCE [LARGE SCALE GENOMIC DNA]</scope>
    <source>
        <strain evidence="6">ES.061</strain>
    </source>
</reference>
<evidence type="ECO:0000256" key="3">
    <source>
        <dbReference type="ARBA" id="ARBA00023163"/>
    </source>
</evidence>
<dbReference type="PROSITE" id="PS50995">
    <property type="entry name" value="HTH_MARR_2"/>
    <property type="match status" value="1"/>
</dbReference>
<evidence type="ECO:0000313" key="5">
    <source>
        <dbReference type="EMBL" id="SEB57893.1"/>
    </source>
</evidence>
<evidence type="ECO:0000259" key="4">
    <source>
        <dbReference type="PROSITE" id="PS50995"/>
    </source>
</evidence>
<gene>
    <name evidence="5" type="ORF">SAMN05216452_2253</name>
</gene>
<dbReference type="RefSeq" id="WP_007010660.1">
    <property type="nucleotide sequence ID" value="NZ_FNSL01000001.1"/>
</dbReference>
<dbReference type="SMART" id="SM00347">
    <property type="entry name" value="HTH_MARR"/>
    <property type="match status" value="1"/>
</dbReference>
<dbReference type="Pfam" id="PF12802">
    <property type="entry name" value="MarR_2"/>
    <property type="match status" value="1"/>
</dbReference>
<dbReference type="InterPro" id="IPR000835">
    <property type="entry name" value="HTH_MarR-typ"/>
</dbReference>
<dbReference type="SUPFAM" id="SSF46785">
    <property type="entry name" value="Winged helix' DNA-binding domain"/>
    <property type="match status" value="1"/>
</dbReference>
<dbReference type="AlphaFoldDB" id="A0A1H4KHL6"/>
<proteinExistence type="predicted"/>
<keyword evidence="6" id="KW-1185">Reference proteome</keyword>
<keyword evidence="1" id="KW-0805">Transcription regulation</keyword>
<feature type="domain" description="HTH marR-type" evidence="4">
    <location>
        <begin position="7"/>
        <end position="141"/>
    </location>
</feature>
<dbReference type="PANTHER" id="PTHR42756">
    <property type="entry name" value="TRANSCRIPTIONAL REGULATOR, MARR"/>
    <property type="match status" value="1"/>
</dbReference>
<dbReference type="InterPro" id="IPR036390">
    <property type="entry name" value="WH_DNA-bd_sf"/>
</dbReference>
<accession>A0A1H4KHL6</accession>
<name>A0A1H4KHL6_9HYPH</name>
<organism evidence="5 6">
    <name type="scientific">Nitratireductor aquibiodomus</name>
    <dbReference type="NCBI Taxonomy" id="204799"/>
    <lineage>
        <taxon>Bacteria</taxon>
        <taxon>Pseudomonadati</taxon>
        <taxon>Pseudomonadota</taxon>
        <taxon>Alphaproteobacteria</taxon>
        <taxon>Hyphomicrobiales</taxon>
        <taxon>Phyllobacteriaceae</taxon>
        <taxon>Nitratireductor</taxon>
    </lineage>
</organism>
<evidence type="ECO:0000256" key="1">
    <source>
        <dbReference type="ARBA" id="ARBA00023015"/>
    </source>
</evidence>